<reference evidence="1" key="1">
    <citation type="submission" date="2014-09" db="EMBL/GenBank/DDBJ databases">
        <authorList>
            <person name="Magalhaes I.L.F."/>
            <person name="Oliveira U."/>
            <person name="Santos F.R."/>
            <person name="Vidigal T.H.D.A."/>
            <person name="Brescovit A.D."/>
            <person name="Santos A.J."/>
        </authorList>
    </citation>
    <scope>NUCLEOTIDE SEQUENCE</scope>
    <source>
        <tissue evidence="1">Shoot tissue taken approximately 20 cm above the soil surface</tissue>
    </source>
</reference>
<dbReference type="EMBL" id="GBRH01162940">
    <property type="protein sequence ID" value="JAE34956.1"/>
    <property type="molecule type" value="Transcribed_RNA"/>
</dbReference>
<accession>A0A0A9HJC5</accession>
<protein>
    <submittedName>
        <fullName evidence="1">Uncharacterized protein</fullName>
    </submittedName>
</protein>
<evidence type="ECO:0000313" key="1">
    <source>
        <dbReference type="EMBL" id="JAE34956.1"/>
    </source>
</evidence>
<dbReference type="AlphaFoldDB" id="A0A0A9HJC5"/>
<name>A0A0A9HJC5_ARUDO</name>
<sequence>MFNHASSHCAFRDKVQPNQKNKWYNGQANGIAKPTLKLRSILDPQSQRRTSCLKLLS</sequence>
<organism evidence="1">
    <name type="scientific">Arundo donax</name>
    <name type="common">Giant reed</name>
    <name type="synonym">Donax arundinaceus</name>
    <dbReference type="NCBI Taxonomy" id="35708"/>
    <lineage>
        <taxon>Eukaryota</taxon>
        <taxon>Viridiplantae</taxon>
        <taxon>Streptophyta</taxon>
        <taxon>Embryophyta</taxon>
        <taxon>Tracheophyta</taxon>
        <taxon>Spermatophyta</taxon>
        <taxon>Magnoliopsida</taxon>
        <taxon>Liliopsida</taxon>
        <taxon>Poales</taxon>
        <taxon>Poaceae</taxon>
        <taxon>PACMAD clade</taxon>
        <taxon>Arundinoideae</taxon>
        <taxon>Arundineae</taxon>
        <taxon>Arundo</taxon>
    </lineage>
</organism>
<proteinExistence type="predicted"/>
<reference evidence="1" key="2">
    <citation type="journal article" date="2015" name="Data Brief">
        <title>Shoot transcriptome of the giant reed, Arundo donax.</title>
        <authorList>
            <person name="Barrero R.A."/>
            <person name="Guerrero F.D."/>
            <person name="Moolhuijzen P."/>
            <person name="Goolsby J.A."/>
            <person name="Tidwell J."/>
            <person name="Bellgard S.E."/>
            <person name="Bellgard M.I."/>
        </authorList>
    </citation>
    <scope>NUCLEOTIDE SEQUENCE</scope>
    <source>
        <tissue evidence="1">Shoot tissue taken approximately 20 cm above the soil surface</tissue>
    </source>
</reference>